<dbReference type="OrthoDB" id="410404at2759"/>
<comment type="caution">
    <text evidence="2">The sequence shown here is derived from an EMBL/GenBank/DDBJ whole genome shotgun (WGS) entry which is preliminary data.</text>
</comment>
<dbReference type="EMBL" id="CADEBD010000422">
    <property type="protein sequence ID" value="CAB3254858.1"/>
    <property type="molecule type" value="Genomic_DNA"/>
</dbReference>
<name>A0A8S1B9D6_ARCPL</name>
<evidence type="ECO:0000313" key="3">
    <source>
        <dbReference type="Proteomes" id="UP000494256"/>
    </source>
</evidence>
<sequence length="240" mass="27284">MNSSSSYLRTSSSYIWTSTSDIRTSSSESRISSSEISASSNESKSPLNSEPKVSSKDIEDPTAKAVGNFGKWQLRVSVIMSLLKLPTAWYQLNIIFMAPPQDFWCKKPTSFFKYSESEWRKICAPGYGAEKEAAIDYISDEDDNLDRISELESEEDADDEEFKRPEEAESENSDLEEVVPEKSQRRERDQLLVVLAVQIEVEGQASFVVKMGLNGIQHHVNDLWIDEILRHRTCQAQLEQ</sequence>
<evidence type="ECO:0000313" key="2">
    <source>
        <dbReference type="EMBL" id="CAB3254858.1"/>
    </source>
</evidence>
<protein>
    <submittedName>
        <fullName evidence="2">Uncharacterized protein</fullName>
    </submittedName>
</protein>
<evidence type="ECO:0000256" key="1">
    <source>
        <dbReference type="SAM" id="MobiDB-lite"/>
    </source>
</evidence>
<dbReference type="Proteomes" id="UP000494256">
    <property type="component" value="Unassembled WGS sequence"/>
</dbReference>
<organism evidence="2 3">
    <name type="scientific">Arctia plantaginis</name>
    <name type="common">Wood tiger moth</name>
    <name type="synonym">Phalaena plantaginis</name>
    <dbReference type="NCBI Taxonomy" id="874455"/>
    <lineage>
        <taxon>Eukaryota</taxon>
        <taxon>Metazoa</taxon>
        <taxon>Ecdysozoa</taxon>
        <taxon>Arthropoda</taxon>
        <taxon>Hexapoda</taxon>
        <taxon>Insecta</taxon>
        <taxon>Pterygota</taxon>
        <taxon>Neoptera</taxon>
        <taxon>Endopterygota</taxon>
        <taxon>Lepidoptera</taxon>
        <taxon>Glossata</taxon>
        <taxon>Ditrysia</taxon>
        <taxon>Noctuoidea</taxon>
        <taxon>Erebidae</taxon>
        <taxon>Arctiinae</taxon>
        <taxon>Arctia</taxon>
    </lineage>
</organism>
<gene>
    <name evidence="2" type="ORF">APLA_LOCUS14997</name>
</gene>
<dbReference type="AlphaFoldDB" id="A0A8S1B9D6"/>
<feature type="region of interest" description="Disordered" evidence="1">
    <location>
        <begin position="151"/>
        <end position="183"/>
    </location>
</feature>
<feature type="compositionally biased region" description="Acidic residues" evidence="1">
    <location>
        <begin position="151"/>
        <end position="160"/>
    </location>
</feature>
<reference evidence="2 3" key="1">
    <citation type="submission" date="2020-04" db="EMBL/GenBank/DDBJ databases">
        <authorList>
            <person name="Wallbank WR R."/>
            <person name="Pardo Diaz C."/>
            <person name="Kozak K."/>
            <person name="Martin S."/>
            <person name="Jiggins C."/>
            <person name="Moest M."/>
            <person name="Warren A I."/>
            <person name="Byers J.R.P. K."/>
            <person name="Montejo-Kovacevich G."/>
            <person name="Yen C E."/>
        </authorList>
    </citation>
    <scope>NUCLEOTIDE SEQUENCE [LARGE SCALE GENOMIC DNA]</scope>
</reference>
<accession>A0A8S1B9D6</accession>
<feature type="compositionally biased region" description="Low complexity" evidence="1">
    <location>
        <begin position="20"/>
        <end position="45"/>
    </location>
</feature>
<feature type="region of interest" description="Disordered" evidence="1">
    <location>
        <begin position="20"/>
        <end position="59"/>
    </location>
</feature>
<proteinExistence type="predicted"/>
<feature type="compositionally biased region" description="Acidic residues" evidence="1">
    <location>
        <begin position="168"/>
        <end position="178"/>
    </location>
</feature>